<feature type="domain" description="HTH arsR-type" evidence="4">
    <location>
        <begin position="1"/>
        <end position="89"/>
    </location>
</feature>
<dbReference type="Pfam" id="PF01022">
    <property type="entry name" value="HTH_5"/>
    <property type="match status" value="1"/>
</dbReference>
<dbReference type="InterPro" id="IPR036388">
    <property type="entry name" value="WH-like_DNA-bd_sf"/>
</dbReference>
<evidence type="ECO:0000313" key="5">
    <source>
        <dbReference type="EMBL" id="MDG0816477.1"/>
    </source>
</evidence>
<dbReference type="Proteomes" id="UP001152321">
    <property type="component" value="Unassembled WGS sequence"/>
</dbReference>
<evidence type="ECO:0000259" key="4">
    <source>
        <dbReference type="PROSITE" id="PS50987"/>
    </source>
</evidence>
<keyword evidence="6" id="KW-1185">Reference proteome</keyword>
<dbReference type="PROSITE" id="PS50987">
    <property type="entry name" value="HTH_ARSR_2"/>
    <property type="match status" value="1"/>
</dbReference>
<dbReference type="SUPFAM" id="SSF46785">
    <property type="entry name" value="Winged helix' DNA-binding domain"/>
    <property type="match status" value="1"/>
</dbReference>
<dbReference type="RefSeq" id="WP_277577956.1">
    <property type="nucleotide sequence ID" value="NZ_JANRMI010000002.1"/>
</dbReference>
<keyword evidence="2" id="KW-0238">DNA-binding</keyword>
<evidence type="ECO:0000256" key="1">
    <source>
        <dbReference type="ARBA" id="ARBA00023015"/>
    </source>
</evidence>
<keyword evidence="1" id="KW-0805">Transcription regulation</keyword>
<dbReference type="Gene3D" id="1.10.10.10">
    <property type="entry name" value="Winged helix-like DNA-binding domain superfamily/Winged helix DNA-binding domain"/>
    <property type="match status" value="1"/>
</dbReference>
<dbReference type="SMART" id="SM00418">
    <property type="entry name" value="HTH_ARSR"/>
    <property type="match status" value="1"/>
</dbReference>
<keyword evidence="3" id="KW-0804">Transcription</keyword>
<protein>
    <submittedName>
        <fullName evidence="5">Metalloregulator ArsR/SmtB family transcription factor</fullName>
    </submittedName>
</protein>
<evidence type="ECO:0000313" key="6">
    <source>
        <dbReference type="Proteomes" id="UP001152321"/>
    </source>
</evidence>
<name>A0ABT6DI21_9BACT</name>
<accession>A0ABT6DI21</accession>
<comment type="caution">
    <text evidence="5">The sequence shown here is derived from an EMBL/GenBank/DDBJ whole genome shotgun (WGS) entry which is preliminary data.</text>
</comment>
<dbReference type="NCBIfam" id="NF033788">
    <property type="entry name" value="HTH_metalloreg"/>
    <property type="match status" value="1"/>
</dbReference>
<dbReference type="Pfam" id="PF09860">
    <property type="entry name" value="DUF2087"/>
    <property type="match status" value="1"/>
</dbReference>
<dbReference type="InterPro" id="IPR001845">
    <property type="entry name" value="HTH_ArsR_DNA-bd_dom"/>
</dbReference>
<evidence type="ECO:0000256" key="3">
    <source>
        <dbReference type="ARBA" id="ARBA00023163"/>
    </source>
</evidence>
<dbReference type="InterPro" id="IPR018656">
    <property type="entry name" value="DUF2087"/>
</dbReference>
<dbReference type="PANTHER" id="PTHR33154">
    <property type="entry name" value="TRANSCRIPTIONAL REGULATOR, ARSR FAMILY"/>
    <property type="match status" value="1"/>
</dbReference>
<dbReference type="InterPro" id="IPR036390">
    <property type="entry name" value="WH_DNA-bd_sf"/>
</dbReference>
<dbReference type="PANTHER" id="PTHR33154:SF33">
    <property type="entry name" value="TRANSCRIPTIONAL REPRESSOR SDPR"/>
    <property type="match status" value="1"/>
</dbReference>
<dbReference type="InterPro" id="IPR011991">
    <property type="entry name" value="ArsR-like_HTH"/>
</dbReference>
<dbReference type="EMBL" id="JANRMI010000002">
    <property type="protein sequence ID" value="MDG0816477.1"/>
    <property type="molecule type" value="Genomic_DNA"/>
</dbReference>
<organism evidence="5 6">
    <name type="scientific">Bdellovibrio svalbardensis</name>
    <dbReference type="NCBI Taxonomy" id="2972972"/>
    <lineage>
        <taxon>Bacteria</taxon>
        <taxon>Pseudomonadati</taxon>
        <taxon>Bdellovibrionota</taxon>
        <taxon>Bdellovibrionia</taxon>
        <taxon>Bdellovibrionales</taxon>
        <taxon>Pseudobdellovibrionaceae</taxon>
        <taxon>Bdellovibrio</taxon>
    </lineage>
</organism>
<dbReference type="CDD" id="cd00090">
    <property type="entry name" value="HTH_ARSR"/>
    <property type="match status" value="1"/>
</dbReference>
<dbReference type="InterPro" id="IPR051081">
    <property type="entry name" value="HTH_MetalResp_TranReg"/>
</dbReference>
<evidence type="ECO:0000256" key="2">
    <source>
        <dbReference type="ARBA" id="ARBA00023125"/>
    </source>
</evidence>
<reference evidence="5" key="1">
    <citation type="submission" date="2022-08" db="EMBL/GenBank/DDBJ databases">
        <title>Novel Bdellovibrio Species Isolated from Svalbard: Designation Bdellovibrio svalbardensis.</title>
        <authorList>
            <person name="Mitchell R.J."/>
            <person name="Choi S.Y."/>
        </authorList>
    </citation>
    <scope>NUCLEOTIDE SEQUENCE</scope>
    <source>
        <strain evidence="5">PAP01</strain>
    </source>
</reference>
<sequence>MQSLNILKALSDESRINIFRLLLERDAYIEVISERLKLAPSTVSFHLKKLVEAGLVSSKKDQYYTIYSAVSDFAEMTLKELVLEAGVKLKEQDKVEEQYKDKVLKSFFKYGKLIKIPSQKMKREWVLTRVSESLATNKSYTQLELKDLLAEIYPDPGLLITEMTSGGLIKLQDGKYRK</sequence>
<dbReference type="PRINTS" id="PR00778">
    <property type="entry name" value="HTHARSR"/>
</dbReference>
<proteinExistence type="predicted"/>
<gene>
    <name evidence="5" type="ORF">NWE73_08890</name>
</gene>